<name>A0A254TB19_9BURK</name>
<dbReference type="CDD" id="cd07067">
    <property type="entry name" value="HP_PGM_like"/>
    <property type="match status" value="1"/>
</dbReference>
<sequence>MRLHLVRHARPVVRDGVCYGCADLLADETHQQQVLAQLASALPKRIAVVSSPLRRCRSLAKGLAQALDAGEPAFDARLAEMDFGAWELQPWNAIPRAEVDAWAADLARYRPGGGESLLDVATRVRAFHQDVCSRTTDAVVIVAHAGTIRLLLAATRCASPEEMVTAAAATPNSIAYGELTTIDCQTDNDKSL</sequence>
<accession>A0A254TB19</accession>
<dbReference type="Gene3D" id="3.40.50.1240">
    <property type="entry name" value="Phosphoglycerate mutase-like"/>
    <property type="match status" value="1"/>
</dbReference>
<dbReference type="AlphaFoldDB" id="A0A254TB19"/>
<dbReference type="SUPFAM" id="SSF53254">
    <property type="entry name" value="Phosphoglycerate mutase-like"/>
    <property type="match status" value="1"/>
</dbReference>
<comment type="caution">
    <text evidence="1">The sequence shown here is derived from an EMBL/GenBank/DDBJ whole genome shotgun (WGS) entry which is preliminary data.</text>
</comment>
<dbReference type="InterPro" id="IPR013078">
    <property type="entry name" value="His_Pase_superF_clade-1"/>
</dbReference>
<dbReference type="InterPro" id="IPR050275">
    <property type="entry name" value="PGM_Phosphatase"/>
</dbReference>
<evidence type="ECO:0000313" key="1">
    <source>
        <dbReference type="EMBL" id="OWW19846.1"/>
    </source>
</evidence>
<dbReference type="GO" id="GO:0016791">
    <property type="term" value="F:phosphatase activity"/>
    <property type="evidence" value="ECO:0007669"/>
    <property type="project" value="TreeGrafter"/>
</dbReference>
<evidence type="ECO:0008006" key="3">
    <source>
        <dbReference type="Google" id="ProtNLM"/>
    </source>
</evidence>
<dbReference type="OrthoDB" id="5296884at2"/>
<dbReference type="EMBL" id="LSTO01000001">
    <property type="protein sequence ID" value="OWW19846.1"/>
    <property type="molecule type" value="Genomic_DNA"/>
</dbReference>
<organism evidence="1 2">
    <name type="scientific">Noviherbaspirillum denitrificans</name>
    <dbReference type="NCBI Taxonomy" id="1968433"/>
    <lineage>
        <taxon>Bacteria</taxon>
        <taxon>Pseudomonadati</taxon>
        <taxon>Pseudomonadota</taxon>
        <taxon>Betaproteobacteria</taxon>
        <taxon>Burkholderiales</taxon>
        <taxon>Oxalobacteraceae</taxon>
        <taxon>Noviherbaspirillum</taxon>
    </lineage>
</organism>
<protein>
    <recommendedName>
        <fullName evidence="3">Phosphoglycerate mutase</fullName>
    </recommendedName>
</protein>
<reference evidence="1 2" key="1">
    <citation type="submission" date="2016-02" db="EMBL/GenBank/DDBJ databases">
        <authorList>
            <person name="Wen L."/>
            <person name="He K."/>
            <person name="Yang H."/>
        </authorList>
    </citation>
    <scope>NUCLEOTIDE SEQUENCE [LARGE SCALE GENOMIC DNA]</scope>
    <source>
        <strain evidence="1 2">TSA40</strain>
    </source>
</reference>
<dbReference type="SMART" id="SM00855">
    <property type="entry name" value="PGAM"/>
    <property type="match status" value="1"/>
</dbReference>
<dbReference type="InterPro" id="IPR029033">
    <property type="entry name" value="His_PPase_superfam"/>
</dbReference>
<keyword evidence="2" id="KW-1185">Reference proteome</keyword>
<dbReference type="Pfam" id="PF00300">
    <property type="entry name" value="His_Phos_1"/>
    <property type="match status" value="1"/>
</dbReference>
<evidence type="ECO:0000313" key="2">
    <source>
        <dbReference type="Proteomes" id="UP000197535"/>
    </source>
</evidence>
<gene>
    <name evidence="1" type="ORF">AYR66_10370</name>
</gene>
<dbReference type="RefSeq" id="WP_088706753.1">
    <property type="nucleotide sequence ID" value="NZ_LSTO01000001.1"/>
</dbReference>
<dbReference type="Proteomes" id="UP000197535">
    <property type="component" value="Unassembled WGS sequence"/>
</dbReference>
<dbReference type="PANTHER" id="PTHR48100">
    <property type="entry name" value="BROAD-SPECIFICITY PHOSPHATASE YOR283W-RELATED"/>
    <property type="match status" value="1"/>
</dbReference>
<proteinExistence type="predicted"/>